<dbReference type="RefSeq" id="XP_013777989.1">
    <property type="nucleotide sequence ID" value="XM_013922535.2"/>
</dbReference>
<dbReference type="Proteomes" id="UP000694941">
    <property type="component" value="Unplaced"/>
</dbReference>
<feature type="region of interest" description="Disordered" evidence="6">
    <location>
        <begin position="21"/>
        <end position="59"/>
    </location>
</feature>
<dbReference type="Pfam" id="PF00828">
    <property type="entry name" value="Ribosomal_L27A"/>
    <property type="match status" value="1"/>
</dbReference>
<feature type="domain" description="Large ribosomal subunit protein uL15/eL18" evidence="7">
    <location>
        <begin position="94"/>
        <end position="173"/>
    </location>
</feature>
<evidence type="ECO:0000256" key="3">
    <source>
        <dbReference type="ARBA" id="ARBA00023274"/>
    </source>
</evidence>
<comment type="similarity">
    <text evidence="1">Belongs to the universal ribosomal protein uL15 family.</text>
</comment>
<evidence type="ECO:0000256" key="6">
    <source>
        <dbReference type="SAM" id="MobiDB-lite"/>
    </source>
</evidence>
<dbReference type="RefSeq" id="XP_022245593.1">
    <property type="nucleotide sequence ID" value="XM_022389885.1"/>
</dbReference>
<dbReference type="InterPro" id="IPR005749">
    <property type="entry name" value="Ribosomal_uL15_bac-type"/>
</dbReference>
<organism evidence="8 9">
    <name type="scientific">Limulus polyphemus</name>
    <name type="common">Atlantic horseshoe crab</name>
    <dbReference type="NCBI Taxonomy" id="6850"/>
    <lineage>
        <taxon>Eukaryota</taxon>
        <taxon>Metazoa</taxon>
        <taxon>Ecdysozoa</taxon>
        <taxon>Arthropoda</taxon>
        <taxon>Chelicerata</taxon>
        <taxon>Merostomata</taxon>
        <taxon>Xiphosura</taxon>
        <taxon>Limulidae</taxon>
        <taxon>Limulus</taxon>
    </lineage>
</organism>
<accession>A0ABM1BAB0</accession>
<evidence type="ECO:0000313" key="10">
    <source>
        <dbReference type="RefSeq" id="XP_022245593.1"/>
    </source>
</evidence>
<evidence type="ECO:0000256" key="2">
    <source>
        <dbReference type="ARBA" id="ARBA00022980"/>
    </source>
</evidence>
<keyword evidence="8" id="KW-1185">Reference proteome</keyword>
<dbReference type="GeneID" id="106462590"/>
<evidence type="ECO:0000256" key="5">
    <source>
        <dbReference type="ARBA" id="ARBA00035423"/>
    </source>
</evidence>
<protein>
    <recommendedName>
        <fullName evidence="4">Large ribosomal subunit protein uL15m</fullName>
    </recommendedName>
    <alternativeName>
        <fullName evidence="5">39S ribosomal protein L15, mitochondrial</fullName>
    </alternativeName>
</protein>
<dbReference type="SUPFAM" id="SSF52080">
    <property type="entry name" value="Ribosomal proteins L15p and L18e"/>
    <property type="match status" value="1"/>
</dbReference>
<evidence type="ECO:0000256" key="1">
    <source>
        <dbReference type="ARBA" id="ARBA00007320"/>
    </source>
</evidence>
<proteinExistence type="inferred from homology"/>
<keyword evidence="3" id="KW-0687">Ribonucleoprotein</keyword>
<sequence length="295" mass="33618">MAKSSTDRALELLRYLPRVSLGNLGPNPNNKALRKKKPKRGQYGGKTHGHGTKGSGQRQGYMRIGMESGATPFYLRIPCEPYHKGHHLRRQYPPLSLKQLQLMIDTGRLDPLQPIDLTAVCNTSLYFLDPSERHFGIQLTDEGLDSFKAQVNIEVQHAPEPVIAAIERNGGLITTAYYDVASLYAAMDPLRFFKKGVPIPKRHLPPEDAVEYYTNPANRGYLADPSKVAEERFSLAQKYGYQLPNIAEDPKWELLTLRKDPRQIFYGLEPGWVVNIRKKKILKPKDEQLQEYYRS</sequence>
<evidence type="ECO:0000256" key="4">
    <source>
        <dbReference type="ARBA" id="ARBA00035299"/>
    </source>
</evidence>
<dbReference type="InterPro" id="IPR036227">
    <property type="entry name" value="Ribosomal_uL15/eL18_sf"/>
</dbReference>
<reference evidence="9 10" key="1">
    <citation type="submission" date="2025-05" db="UniProtKB">
        <authorList>
            <consortium name="RefSeq"/>
        </authorList>
    </citation>
    <scope>IDENTIFICATION</scope>
    <source>
        <tissue evidence="9 10">Muscle</tissue>
    </source>
</reference>
<dbReference type="PANTHER" id="PTHR12934">
    <property type="entry name" value="50S RIBOSOMAL PROTEIN L15"/>
    <property type="match status" value="1"/>
</dbReference>
<name>A0ABM1BAB0_LIMPO</name>
<keyword evidence="2" id="KW-0689">Ribosomal protein</keyword>
<gene>
    <name evidence="9 10" type="primary">LOC106462590</name>
</gene>
<evidence type="ECO:0000259" key="7">
    <source>
        <dbReference type="Pfam" id="PF00828"/>
    </source>
</evidence>
<evidence type="ECO:0000313" key="8">
    <source>
        <dbReference type="Proteomes" id="UP000694941"/>
    </source>
</evidence>
<dbReference type="PANTHER" id="PTHR12934:SF11">
    <property type="entry name" value="LARGE RIBOSOMAL SUBUNIT PROTEIN UL15M"/>
    <property type="match status" value="1"/>
</dbReference>
<evidence type="ECO:0000313" key="9">
    <source>
        <dbReference type="RefSeq" id="XP_013777989.1"/>
    </source>
</evidence>
<dbReference type="InterPro" id="IPR021131">
    <property type="entry name" value="Ribosomal_uL15/eL18"/>
</dbReference>